<dbReference type="InterPro" id="IPR013989">
    <property type="entry name" value="Dev_and_cell_death_domain"/>
</dbReference>
<dbReference type="EMBL" id="CP097508">
    <property type="protein sequence ID" value="URE13145.1"/>
    <property type="molecule type" value="Genomic_DNA"/>
</dbReference>
<evidence type="ECO:0000256" key="1">
    <source>
        <dbReference type="SAM" id="MobiDB-lite"/>
    </source>
</evidence>
<feature type="compositionally biased region" description="Basic and acidic residues" evidence="1">
    <location>
        <begin position="54"/>
        <end position="65"/>
    </location>
</feature>
<dbReference type="PROSITE" id="PS51222">
    <property type="entry name" value="DCD"/>
    <property type="match status" value="1"/>
</dbReference>
<dbReference type="PANTHER" id="PTHR46444:SF19">
    <property type="entry name" value="OS02G0745600 PROTEIN"/>
    <property type="match status" value="1"/>
</dbReference>
<dbReference type="Pfam" id="PF10539">
    <property type="entry name" value="Dev_Cell_Death"/>
    <property type="match status" value="1"/>
</dbReference>
<dbReference type="OrthoDB" id="1920894at2759"/>
<gene>
    <name evidence="3" type="ORF">MUK42_04588</name>
</gene>
<dbReference type="AlphaFoldDB" id="A0A9E7KET4"/>
<name>A0A9E7KET4_9LILI</name>
<feature type="compositionally biased region" description="Basic residues" evidence="1">
    <location>
        <begin position="1"/>
        <end position="11"/>
    </location>
</feature>
<sequence>MPKPNKSKKKGAASLTPSKKIKKREIKKEELPKTSDATTAVVDAAATSAANSSREADGGKHKEPAVQEKSSGFIFMCSSKTKPECFRYHVFGLPKGRKEAVEKIKVGAKLFLYDYDLKLLYGVYKATCQGGMDLDRDAFRGAYPAQVKFKVFMDCLPLPETTFRHAIHENYYTWSKFSPELNSKQVRKLLSLFRPAGQMPQQAPPQQAPPVTYVEEQYHPSPHLPPEEQYRSDHMSHVTPLELRYIRQAHVSDSYAIEPRKVPPPGVSASGPYYQASVVDPYQVETMRAYYPENPIRIEHPIRTERLAYRLVPEIIPRDPLLSRDYHTVTAREGEIIPHAERLEGIYNSERPVIAAQPSYQPGGYEDPNRAYSGSSQRPISSRLAMSNAPVSSRYSFAGAPRAYR</sequence>
<dbReference type="Proteomes" id="UP001055439">
    <property type="component" value="Chromosome 6"/>
</dbReference>
<keyword evidence="4" id="KW-1185">Reference proteome</keyword>
<evidence type="ECO:0000313" key="4">
    <source>
        <dbReference type="Proteomes" id="UP001055439"/>
    </source>
</evidence>
<feature type="compositionally biased region" description="Low complexity" evidence="1">
    <location>
        <begin position="34"/>
        <end position="50"/>
    </location>
</feature>
<protein>
    <submittedName>
        <fullName evidence="3">Development and cell death domain</fullName>
    </submittedName>
</protein>
<dbReference type="SMART" id="SM00767">
    <property type="entry name" value="DCD"/>
    <property type="match status" value="1"/>
</dbReference>
<feature type="region of interest" description="Disordered" evidence="1">
    <location>
        <begin position="1"/>
        <end position="65"/>
    </location>
</feature>
<feature type="domain" description="DCD" evidence="2">
    <location>
        <begin position="68"/>
        <end position="195"/>
    </location>
</feature>
<feature type="region of interest" description="Disordered" evidence="1">
    <location>
        <begin position="357"/>
        <end position="389"/>
    </location>
</feature>
<evidence type="ECO:0000259" key="2">
    <source>
        <dbReference type="PROSITE" id="PS51222"/>
    </source>
</evidence>
<accession>A0A9E7KET4</accession>
<proteinExistence type="predicted"/>
<reference evidence="3" key="1">
    <citation type="submission" date="2022-05" db="EMBL/GenBank/DDBJ databases">
        <title>The Musa troglodytarum L. genome provides insights into the mechanism of non-climacteric behaviour and enrichment of carotenoids.</title>
        <authorList>
            <person name="Wang J."/>
        </authorList>
    </citation>
    <scope>NUCLEOTIDE SEQUENCE</scope>
    <source>
        <tissue evidence="3">Leaf</tissue>
    </source>
</reference>
<evidence type="ECO:0000313" key="3">
    <source>
        <dbReference type="EMBL" id="URE13145.1"/>
    </source>
</evidence>
<dbReference type="PANTHER" id="PTHR46444">
    <property type="entry name" value="DCD (DEVELOPMENT AND CELL DEATH) DOMAIN PROTEIN-RELATED"/>
    <property type="match status" value="1"/>
</dbReference>
<organism evidence="3 4">
    <name type="scientific">Musa troglodytarum</name>
    <name type="common">fe'i banana</name>
    <dbReference type="NCBI Taxonomy" id="320322"/>
    <lineage>
        <taxon>Eukaryota</taxon>
        <taxon>Viridiplantae</taxon>
        <taxon>Streptophyta</taxon>
        <taxon>Embryophyta</taxon>
        <taxon>Tracheophyta</taxon>
        <taxon>Spermatophyta</taxon>
        <taxon>Magnoliopsida</taxon>
        <taxon>Liliopsida</taxon>
        <taxon>Zingiberales</taxon>
        <taxon>Musaceae</taxon>
        <taxon>Musa</taxon>
    </lineage>
</organism>